<evidence type="ECO:0000313" key="1">
    <source>
        <dbReference type="EMBL" id="MFD0763318.1"/>
    </source>
</evidence>
<dbReference type="Proteomes" id="UP001597073">
    <property type="component" value="Unassembled WGS sequence"/>
</dbReference>
<organism evidence="1 2">
    <name type="scientific">Mucilaginibacter lutimaris</name>
    <dbReference type="NCBI Taxonomy" id="931629"/>
    <lineage>
        <taxon>Bacteria</taxon>
        <taxon>Pseudomonadati</taxon>
        <taxon>Bacteroidota</taxon>
        <taxon>Sphingobacteriia</taxon>
        <taxon>Sphingobacteriales</taxon>
        <taxon>Sphingobacteriaceae</taxon>
        <taxon>Mucilaginibacter</taxon>
    </lineage>
</organism>
<dbReference type="NCBIfam" id="TIGR03519">
    <property type="entry name" value="T9SS_PorP_fam"/>
    <property type="match status" value="1"/>
</dbReference>
<reference evidence="2" key="1">
    <citation type="journal article" date="2019" name="Int. J. Syst. Evol. Microbiol.">
        <title>The Global Catalogue of Microorganisms (GCM) 10K type strain sequencing project: providing services to taxonomists for standard genome sequencing and annotation.</title>
        <authorList>
            <consortium name="The Broad Institute Genomics Platform"/>
            <consortium name="The Broad Institute Genome Sequencing Center for Infectious Disease"/>
            <person name="Wu L."/>
            <person name="Ma J."/>
        </authorList>
    </citation>
    <scope>NUCLEOTIDE SEQUENCE [LARGE SCALE GENOMIC DNA]</scope>
    <source>
        <strain evidence="2">CCUG 60742</strain>
    </source>
</reference>
<gene>
    <name evidence="1" type="ORF">ACFQZI_00540</name>
</gene>
<dbReference type="Pfam" id="PF11751">
    <property type="entry name" value="PorP_SprF"/>
    <property type="match status" value="1"/>
</dbReference>
<dbReference type="InterPro" id="IPR019861">
    <property type="entry name" value="PorP/SprF_Bacteroidetes"/>
</dbReference>
<name>A0ABW2Z9G4_9SPHI</name>
<sequence length="310" mass="33786">MKAITISTTFKRAIFITTTGLLLLCGSRLMAQQQIYSYAQYADNLTPINAAYSMLDKAGSISVMGRRQFIGIDGAPTSLLLSGTLPIQSITGAAGIYVLNDQVAVEKQLEVNAFFAKSIQLTGNDFLAVSINAGIRNYVANYSTLDSFDPQFKDDVRETSPNLGFGVMFYSDRYYLGLSLPELTIRSLGTASVQQANYLKNHFYFSGGYLLDMGEDIKFKPSALVAYVKDAKLLTDVTGTIFLKEQLGIGAGYRSNKRATGILSVIGDTYKVGYSYQFGTSSNTLGGFNTAIHEVSLSYRFGTTGVRKLL</sequence>
<accession>A0ABW2Z9G4</accession>
<evidence type="ECO:0000313" key="2">
    <source>
        <dbReference type="Proteomes" id="UP001597073"/>
    </source>
</evidence>
<keyword evidence="2" id="KW-1185">Reference proteome</keyword>
<comment type="caution">
    <text evidence="1">The sequence shown here is derived from an EMBL/GenBank/DDBJ whole genome shotgun (WGS) entry which is preliminary data.</text>
</comment>
<protein>
    <submittedName>
        <fullName evidence="1">PorP/SprF family type IX secretion system membrane protein</fullName>
    </submittedName>
</protein>
<proteinExistence type="predicted"/>
<dbReference type="EMBL" id="JBHTIA010000002">
    <property type="protein sequence ID" value="MFD0763318.1"/>
    <property type="molecule type" value="Genomic_DNA"/>
</dbReference>
<dbReference type="RefSeq" id="WP_377137278.1">
    <property type="nucleotide sequence ID" value="NZ_JBHTIA010000002.1"/>
</dbReference>